<dbReference type="Pfam" id="PF02627">
    <property type="entry name" value="CMD"/>
    <property type="match status" value="1"/>
</dbReference>
<dbReference type="InterPro" id="IPR029032">
    <property type="entry name" value="AhpD-like"/>
</dbReference>
<dbReference type="OrthoDB" id="9802489at2"/>
<evidence type="ECO:0000313" key="2">
    <source>
        <dbReference type="EMBL" id="PVY84348.1"/>
    </source>
</evidence>
<dbReference type="InterPro" id="IPR052512">
    <property type="entry name" value="4CMD/NDH-1_regulator"/>
</dbReference>
<dbReference type="GO" id="GO:0051920">
    <property type="term" value="F:peroxiredoxin activity"/>
    <property type="evidence" value="ECO:0007669"/>
    <property type="project" value="InterPro"/>
</dbReference>
<dbReference type="Proteomes" id="UP000245433">
    <property type="component" value="Unassembled WGS sequence"/>
</dbReference>
<evidence type="ECO:0000313" key="3">
    <source>
        <dbReference type="Proteomes" id="UP000245433"/>
    </source>
</evidence>
<dbReference type="PANTHER" id="PTHR33570:SF2">
    <property type="entry name" value="CARBOXYMUCONOLACTONE DECARBOXYLASE-LIKE DOMAIN-CONTAINING PROTEIN"/>
    <property type="match status" value="1"/>
</dbReference>
<accession>A0A2U1D9N2</accession>
<organism evidence="2 3">
    <name type="scientific">Convivina intestini</name>
    <dbReference type="NCBI Taxonomy" id="1505726"/>
    <lineage>
        <taxon>Bacteria</taxon>
        <taxon>Bacillati</taxon>
        <taxon>Bacillota</taxon>
        <taxon>Bacilli</taxon>
        <taxon>Lactobacillales</taxon>
        <taxon>Lactobacillaceae</taxon>
        <taxon>Convivina</taxon>
    </lineage>
</organism>
<sequence length="120" mass="13170">MDIYEKGLQIREAVIGQKNSDLVSASLAKIAPILDEKTLLAFAEADERSILSMKQREMITITSLLTQGDTAGQLKIHIQGSLNVGWTEAEIVEAFVHCLPYVGFPKVLNAIRVAKEVFGN</sequence>
<name>A0A2U1D9N2_9LACO</name>
<proteinExistence type="predicted"/>
<dbReference type="Gene3D" id="1.20.1290.10">
    <property type="entry name" value="AhpD-like"/>
    <property type="match status" value="1"/>
</dbReference>
<dbReference type="InterPro" id="IPR003779">
    <property type="entry name" value="CMD-like"/>
</dbReference>
<dbReference type="AlphaFoldDB" id="A0A2U1D9N2"/>
<dbReference type="SUPFAM" id="SSF69118">
    <property type="entry name" value="AhpD-like"/>
    <property type="match status" value="1"/>
</dbReference>
<comment type="caution">
    <text evidence="2">The sequence shown here is derived from an EMBL/GenBank/DDBJ whole genome shotgun (WGS) entry which is preliminary data.</text>
</comment>
<dbReference type="PANTHER" id="PTHR33570">
    <property type="entry name" value="4-CARBOXYMUCONOLACTONE DECARBOXYLASE FAMILY PROTEIN"/>
    <property type="match status" value="1"/>
</dbReference>
<evidence type="ECO:0000259" key="1">
    <source>
        <dbReference type="Pfam" id="PF02627"/>
    </source>
</evidence>
<dbReference type="EMBL" id="QEKT01000004">
    <property type="protein sequence ID" value="PVY84348.1"/>
    <property type="molecule type" value="Genomic_DNA"/>
</dbReference>
<protein>
    <submittedName>
        <fullName evidence="2">4-carboxymuconolactone decarboxylase</fullName>
    </submittedName>
</protein>
<keyword evidence="3" id="KW-1185">Reference proteome</keyword>
<gene>
    <name evidence="2" type="ORF">C7384_10496</name>
</gene>
<reference evidence="2 3" key="1">
    <citation type="submission" date="2018-04" db="EMBL/GenBank/DDBJ databases">
        <title>Genomic Encyclopedia of Type Strains, Phase IV (KMG-IV): sequencing the most valuable type-strain genomes for metagenomic binning, comparative biology and taxonomic classification.</title>
        <authorList>
            <person name="Goeker M."/>
        </authorList>
    </citation>
    <scope>NUCLEOTIDE SEQUENCE [LARGE SCALE GENOMIC DNA]</scope>
    <source>
        <strain evidence="2 3">DSM 28795</strain>
    </source>
</reference>
<dbReference type="RefSeq" id="WP_089939777.1">
    <property type="nucleotide sequence ID" value="NZ_CAKOEX010000011.1"/>
</dbReference>
<feature type="domain" description="Carboxymuconolactone decarboxylase-like" evidence="1">
    <location>
        <begin position="39"/>
        <end position="116"/>
    </location>
</feature>